<feature type="compositionally biased region" description="Basic and acidic residues" evidence="2">
    <location>
        <begin position="1122"/>
        <end position="1134"/>
    </location>
</feature>
<proteinExistence type="predicted"/>
<feature type="compositionally biased region" description="Basic and acidic residues" evidence="2">
    <location>
        <begin position="1141"/>
        <end position="1152"/>
    </location>
</feature>
<dbReference type="AlphaFoldDB" id="A0A9W7EE92"/>
<gene>
    <name evidence="4" type="ORF">TrST_g7657</name>
</gene>
<dbReference type="PANTHER" id="PTHR15361:SF5">
    <property type="entry name" value="C3H1-TYPE DOMAIN-CONTAINING PROTEIN"/>
    <property type="match status" value="1"/>
</dbReference>
<dbReference type="GO" id="GO:0003690">
    <property type="term" value="F:double-stranded DNA binding"/>
    <property type="evidence" value="ECO:0007669"/>
    <property type="project" value="TreeGrafter"/>
</dbReference>
<evidence type="ECO:0000256" key="2">
    <source>
        <dbReference type="SAM" id="MobiDB-lite"/>
    </source>
</evidence>
<feature type="compositionally biased region" description="Basic and acidic residues" evidence="2">
    <location>
        <begin position="987"/>
        <end position="1006"/>
    </location>
</feature>
<dbReference type="PANTHER" id="PTHR15361">
    <property type="entry name" value="RAD51/NUKS-INTERACTING PROTEIN"/>
    <property type="match status" value="1"/>
</dbReference>
<evidence type="ECO:0000259" key="3">
    <source>
        <dbReference type="PROSITE" id="PS51061"/>
    </source>
</evidence>
<dbReference type="Pfam" id="PF01424">
    <property type="entry name" value="R3H"/>
    <property type="match status" value="1"/>
</dbReference>
<evidence type="ECO:0000313" key="5">
    <source>
        <dbReference type="Proteomes" id="UP001165085"/>
    </source>
</evidence>
<name>A0A9W7EE92_9STRA</name>
<dbReference type="InterPro" id="IPR036867">
    <property type="entry name" value="R3H_dom_sf"/>
</dbReference>
<keyword evidence="1" id="KW-0175">Coiled coil</keyword>
<feature type="compositionally biased region" description="Basic and acidic residues" evidence="2">
    <location>
        <begin position="258"/>
        <end position="285"/>
    </location>
</feature>
<feature type="region of interest" description="Disordered" evidence="2">
    <location>
        <begin position="1191"/>
        <end position="1255"/>
    </location>
</feature>
<comment type="caution">
    <text evidence="4">The sequence shown here is derived from an EMBL/GenBank/DDBJ whole genome shotgun (WGS) entry which is preliminary data.</text>
</comment>
<dbReference type="Gene3D" id="3.30.1370.50">
    <property type="entry name" value="R3H-like domain"/>
    <property type="match status" value="1"/>
</dbReference>
<feature type="compositionally biased region" description="Basic and acidic residues" evidence="2">
    <location>
        <begin position="293"/>
        <end position="304"/>
    </location>
</feature>
<dbReference type="GO" id="GO:0000724">
    <property type="term" value="P:double-strand break repair via homologous recombination"/>
    <property type="evidence" value="ECO:0007669"/>
    <property type="project" value="TreeGrafter"/>
</dbReference>
<dbReference type="PROSITE" id="PS51061">
    <property type="entry name" value="R3H"/>
    <property type="match status" value="1"/>
</dbReference>
<sequence length="1255" mass="139184">MSTPSSPPKLEKASTGDGNEQRSPPPLATSLSLDSAGDGGGEGSQNDDGPVLSKKKQHQKDYWKAKRDQKKAYKASLRESQVKAEEAGKQKTKTKNQKDNQANKVSPKQPSKPAQVVDDWDSSPANAQQKQAKPNKTQTKNKNQKPQMASTSIVDGFVEIPDIIAGNTPASQSASAKAEQEAEKQRRKEQADRDRAMHAEKKKREAQSLADKAKAASKEQHQQQAARDVALHAQKKAAAATAAKPQAANSDMTQEEQLAAKKMERYQKWKEKKEKEKEKAKELKAQQKAANKAARDLQLQKRAQEYQQKSTPPSPPPPNTSLSVSAAEFSPSSPSLSIKAPSFVPRSSPPAHGGSQGGAVPKLYIPGTSNSINVANLAAGTVVVAQPQLYAQPLRSGTVHEQRILSQQNFLHKQQDSQLLQQQKLLQLKQQQIELQKIKQESIDREIRENELKIEMEAEKKRREIEEKKRKMEEEAKQAEEELKRQADQLKQQQVQQQSLIMQQAEQQRKFIEQQRQQHQSAWWKSLPPSSCDPISLEPLCELEYPPFQLCSTDPTKATQDATVHYFDGHVLAYFLVSRLQFIDPLNRRNLLEIELQSLDNYLAQFKLGKANVVEAWKAHEAEKSDAAGGSAGDSRVNRFQSEANNILLSLFDDRKKKRENKKPALDPRQQFQQNFEQRRGFGGDSVQRQDGMVMIDDDANPGMRGGMGMGMGGGRMGGGGLDGGQPARTIDSYPMLQSANPLSDLPDLPPPPSGLNGPLFGASLSTISGAVQNTDQSKIQSMKEARNEMQVKSQMSRMGIMGRALPELPIGAEGFKFGVDLDSIADGDNQNNASGAQIERNKRFASALGVQPSGQRPLANSGRFYGSDGKGGTGDDFELEVNVTMYAENLLKYAKENLGFVMKLERRWCEFIADRNAPSCQLSPMVRETRLYVHNYSDFWKLHTESFDKEPKRYISCVKMRDTCIPKTLLSEAARAWDGRPIMPTKEQEPYRRGGENAGEEDRKVGGGWKDGGSWKDAAGGGMKRTEGGGYEVRQVKEPWLQKKHEKKDKEAAADPRFERLFAKKEETGAAARPKLELLGRSKPKVEDRGMGPEAFSDVKNKKKERKLRKESAGEEEEVKGEDGEAKGEDGEGKPVVGSPERKKKEKKEGGFDSPKGSPVKSPAKKPQEIPAAMFLDKNKVEEEEVAGNKNMFAAVFDDSSSEEESSAEENEEDMLKRFEEEEEKEKEEGGVEGGVEEKEKEEEEGEVGGGRDG</sequence>
<feature type="region of interest" description="Disordered" evidence="2">
    <location>
        <begin position="1"/>
        <end position="363"/>
    </location>
</feature>
<dbReference type="InterPro" id="IPR052003">
    <property type="entry name" value="HR_DNA-Binding_Protein"/>
</dbReference>
<dbReference type="OrthoDB" id="3247158at2759"/>
<feature type="region of interest" description="Disordered" evidence="2">
    <location>
        <begin position="985"/>
        <end position="1178"/>
    </location>
</feature>
<feature type="compositionally biased region" description="Low complexity" evidence="2">
    <location>
        <begin position="124"/>
        <end position="147"/>
    </location>
</feature>
<dbReference type="Proteomes" id="UP001165085">
    <property type="component" value="Unassembled WGS sequence"/>
</dbReference>
<dbReference type="InterPro" id="IPR001374">
    <property type="entry name" value="R3H_dom"/>
</dbReference>
<feature type="compositionally biased region" description="Acidic residues" evidence="2">
    <location>
        <begin position="1201"/>
        <end position="1214"/>
    </location>
</feature>
<feature type="region of interest" description="Disordered" evidence="2">
    <location>
        <begin position="658"/>
        <end position="688"/>
    </location>
</feature>
<feature type="coiled-coil region" evidence="1">
    <location>
        <begin position="421"/>
        <end position="522"/>
    </location>
</feature>
<feature type="compositionally biased region" description="Gly residues" evidence="2">
    <location>
        <begin position="1020"/>
        <end position="1032"/>
    </location>
</feature>
<feature type="domain" description="R3H" evidence="3">
    <location>
        <begin position="899"/>
        <end position="962"/>
    </location>
</feature>
<protein>
    <recommendedName>
        <fullName evidence="3">R3H domain-containing protein</fullName>
    </recommendedName>
</protein>
<reference evidence="5" key="1">
    <citation type="journal article" date="2023" name="Commun. Biol.">
        <title>Genome analysis of Parmales, the sister group of diatoms, reveals the evolutionary specialization of diatoms from phago-mixotrophs to photoautotrophs.</title>
        <authorList>
            <person name="Ban H."/>
            <person name="Sato S."/>
            <person name="Yoshikawa S."/>
            <person name="Yamada K."/>
            <person name="Nakamura Y."/>
            <person name="Ichinomiya M."/>
            <person name="Sato N."/>
            <person name="Blanc-Mathieu R."/>
            <person name="Endo H."/>
            <person name="Kuwata A."/>
            <person name="Ogata H."/>
        </authorList>
    </citation>
    <scope>NUCLEOTIDE SEQUENCE [LARGE SCALE GENOMIC DNA]</scope>
    <source>
        <strain evidence="5">NIES 3701</strain>
    </source>
</reference>
<evidence type="ECO:0000313" key="4">
    <source>
        <dbReference type="EMBL" id="GMH75662.1"/>
    </source>
</evidence>
<dbReference type="GO" id="GO:0003697">
    <property type="term" value="F:single-stranded DNA binding"/>
    <property type="evidence" value="ECO:0007669"/>
    <property type="project" value="TreeGrafter"/>
</dbReference>
<evidence type="ECO:0000256" key="1">
    <source>
        <dbReference type="SAM" id="Coils"/>
    </source>
</evidence>
<feature type="compositionally biased region" description="Basic and acidic residues" evidence="2">
    <location>
        <begin position="1035"/>
        <end position="1092"/>
    </location>
</feature>
<feature type="compositionally biased region" description="Basic and acidic residues" evidence="2">
    <location>
        <begin position="76"/>
        <end position="89"/>
    </location>
</feature>
<keyword evidence="5" id="KW-1185">Reference proteome</keyword>
<feature type="compositionally biased region" description="Basic and acidic residues" evidence="2">
    <location>
        <begin position="178"/>
        <end position="221"/>
    </location>
</feature>
<dbReference type="SUPFAM" id="SSF82708">
    <property type="entry name" value="R3H domain"/>
    <property type="match status" value="1"/>
</dbReference>
<accession>A0A9W7EE92</accession>
<feature type="compositionally biased region" description="Low complexity" evidence="2">
    <location>
        <begin position="236"/>
        <end position="248"/>
    </location>
</feature>
<dbReference type="GO" id="GO:0036297">
    <property type="term" value="P:interstrand cross-link repair"/>
    <property type="evidence" value="ECO:0007669"/>
    <property type="project" value="TreeGrafter"/>
</dbReference>
<dbReference type="EMBL" id="BRXY01000191">
    <property type="protein sequence ID" value="GMH75662.1"/>
    <property type="molecule type" value="Genomic_DNA"/>
</dbReference>
<organism evidence="4 5">
    <name type="scientific">Triparma strigata</name>
    <dbReference type="NCBI Taxonomy" id="1606541"/>
    <lineage>
        <taxon>Eukaryota</taxon>
        <taxon>Sar</taxon>
        <taxon>Stramenopiles</taxon>
        <taxon>Ochrophyta</taxon>
        <taxon>Bolidophyceae</taxon>
        <taxon>Parmales</taxon>
        <taxon>Triparmaceae</taxon>
        <taxon>Triparma</taxon>
    </lineage>
</organism>